<keyword evidence="1" id="KW-0812">Transmembrane</keyword>
<dbReference type="PANTHER" id="PTHR35889">
    <property type="entry name" value="CYCLOINULO-OLIGOSACCHARIDE FRUCTANOTRANSFERASE-RELATED"/>
    <property type="match status" value="1"/>
</dbReference>
<evidence type="ECO:0000259" key="3">
    <source>
        <dbReference type="Pfam" id="PF07587"/>
    </source>
</evidence>
<feature type="domain" description="Cytochrome C Planctomycete-type" evidence="4">
    <location>
        <begin position="55"/>
        <end position="116"/>
    </location>
</feature>
<dbReference type="GO" id="GO:0020037">
    <property type="term" value="F:heme binding"/>
    <property type="evidence" value="ECO:0007669"/>
    <property type="project" value="InterPro"/>
</dbReference>
<feature type="domain" description="DUF1549" evidence="2">
    <location>
        <begin position="167"/>
        <end position="373"/>
    </location>
</feature>
<feature type="domain" description="DUF1553" evidence="3">
    <location>
        <begin position="461"/>
        <end position="720"/>
    </location>
</feature>
<protein>
    <submittedName>
        <fullName evidence="5">PSD1 and planctomycete cytochrome C domain-containing protein</fullName>
    </submittedName>
</protein>
<keyword evidence="1" id="KW-1133">Transmembrane helix</keyword>
<dbReference type="RefSeq" id="WP_244820089.1">
    <property type="nucleotide sequence ID" value="NZ_CP112998.1"/>
</dbReference>
<dbReference type="GO" id="GO:0009055">
    <property type="term" value="F:electron transfer activity"/>
    <property type="evidence" value="ECO:0007669"/>
    <property type="project" value="InterPro"/>
</dbReference>
<evidence type="ECO:0000259" key="2">
    <source>
        <dbReference type="Pfam" id="PF07583"/>
    </source>
</evidence>
<dbReference type="InterPro" id="IPR011429">
    <property type="entry name" value="Cyt_c_Planctomycete-type"/>
</dbReference>
<dbReference type="Pfam" id="PF07635">
    <property type="entry name" value="PSCyt1"/>
    <property type="match status" value="1"/>
</dbReference>
<dbReference type="Pfam" id="PF07587">
    <property type="entry name" value="PSD1"/>
    <property type="match status" value="1"/>
</dbReference>
<dbReference type="Pfam" id="PF07583">
    <property type="entry name" value="PSCyt2"/>
    <property type="match status" value="1"/>
</dbReference>
<name>A0A9E8NGS0_9BACT</name>
<dbReference type="KEGG" id="dpf:ON006_12320"/>
<dbReference type="PANTHER" id="PTHR35889:SF3">
    <property type="entry name" value="F-BOX DOMAIN-CONTAINING PROTEIN"/>
    <property type="match status" value="1"/>
</dbReference>
<feature type="transmembrane region" description="Helical" evidence="1">
    <location>
        <begin position="6"/>
        <end position="26"/>
    </location>
</feature>
<dbReference type="SUPFAM" id="SSF46626">
    <property type="entry name" value="Cytochrome c"/>
    <property type="match status" value="1"/>
</dbReference>
<dbReference type="InterPro" id="IPR036909">
    <property type="entry name" value="Cyt_c-like_dom_sf"/>
</dbReference>
<evidence type="ECO:0000313" key="6">
    <source>
        <dbReference type="Proteomes" id="UP001164653"/>
    </source>
</evidence>
<keyword evidence="6" id="KW-1185">Reference proteome</keyword>
<proteinExistence type="predicted"/>
<keyword evidence="1" id="KW-0472">Membrane</keyword>
<dbReference type="InterPro" id="IPR011444">
    <property type="entry name" value="DUF1549"/>
</dbReference>
<reference evidence="5" key="1">
    <citation type="submission" date="2022-11" db="EMBL/GenBank/DDBJ databases">
        <title>Dyadobacter pollutisoli sp. nov., isolated from plastic dumped soil.</title>
        <authorList>
            <person name="Kim J.M."/>
            <person name="Kim K.R."/>
            <person name="Lee J.K."/>
            <person name="Hao L."/>
            <person name="Jeon C.O."/>
        </authorList>
    </citation>
    <scope>NUCLEOTIDE SEQUENCE</scope>
    <source>
        <strain evidence="5">U1</strain>
    </source>
</reference>
<gene>
    <name evidence="5" type="ORF">ON006_12320</name>
</gene>
<dbReference type="EMBL" id="CP112998">
    <property type="protein sequence ID" value="WAC14722.1"/>
    <property type="molecule type" value="Genomic_DNA"/>
</dbReference>
<evidence type="ECO:0000256" key="1">
    <source>
        <dbReference type="SAM" id="Phobius"/>
    </source>
</evidence>
<dbReference type="InterPro" id="IPR022655">
    <property type="entry name" value="DUF1553"/>
</dbReference>
<evidence type="ECO:0000313" key="5">
    <source>
        <dbReference type="EMBL" id="WAC14722.1"/>
    </source>
</evidence>
<dbReference type="Proteomes" id="UP001164653">
    <property type="component" value="Chromosome"/>
</dbReference>
<organism evidence="5 6">
    <name type="scientific">Dyadobacter pollutisoli</name>
    <dbReference type="NCBI Taxonomy" id="2910158"/>
    <lineage>
        <taxon>Bacteria</taxon>
        <taxon>Pseudomonadati</taxon>
        <taxon>Bacteroidota</taxon>
        <taxon>Cytophagia</taxon>
        <taxon>Cytophagales</taxon>
        <taxon>Spirosomataceae</taxon>
        <taxon>Dyadobacter</taxon>
    </lineage>
</organism>
<evidence type="ECO:0000259" key="4">
    <source>
        <dbReference type="Pfam" id="PF07635"/>
    </source>
</evidence>
<dbReference type="AlphaFoldDB" id="A0A9E8NGS0"/>
<sequence>MGLRRYFKYFLLVSVLVIITVSVLFFQKKEATKQQAASDLISYSFQVRPILSDKCFACHGPDAKKREANLRLDMAESAYARLKDGKGFAIVPGNPEASEVYKRITSTLPDYQMPTPESHLGLLNDSEIGLLKKWIQQGGKYEQHWAFTAPKQNPLPEVSKKDWAKNEIDHFTLSKMEEVGLEPNEEATKEQLLKRLSIDLTGLAPSLALQRKFAADDSEKAYERMVDELIAQQSYGEKMAVHWLDVARFADSYGYQNDDVRTQWPWRDWVIHAFNRNMPYDQFLTWQLAGDMLPNASKEQILATAFLRNHKYTEEDGVIPEEYRIEYHLDKTKTFSSGLLGLTVECAQCHDHKYDPISQEDYYRLFAFFNNSKEKGFEGSAGSGPAKTPVLTISNADVKNLLSFVNSRDTAKIVLSVMGENDTPRPTHILNRGVYDAPGKVVTPSGLKAVMKFDTVKYPQNRLGLAKWTVSKDNPLTARVFVNQIWQEIFGRGLVKSTGDFGMQGELPTHPALLDWLAVDFMKHNWDIKRLVKQMVTSATYRQSSMQTNEKREKDPDNIYLSRMDRSRVPAEFVRDIVLSTSGLLNHEIGGASVKPYQPKGIWEATTANRGSLTKYVQDQGGQLYRRGLYTFIKLTLPPPAMIIFDGSNRDHCEVKRQKTNTPLQALVMLNDPTVLEASRVLAEQTSFRKNSTEDNIRELFQRIVCRSPSTTDVKLLVEYYDQELNRFSKDKKKAERVLNVGDYVHEARVNESQAAAWMRVINTLYNMEETITKS</sequence>
<accession>A0A9E8NGS0</accession>